<dbReference type="Gene3D" id="3.30.559.10">
    <property type="entry name" value="Chloramphenicol acetyltransferase-like domain"/>
    <property type="match status" value="1"/>
</dbReference>
<accession>A0A846U4K4</accession>
<evidence type="ECO:0000313" key="3">
    <source>
        <dbReference type="Proteomes" id="UP000521379"/>
    </source>
</evidence>
<protein>
    <submittedName>
        <fullName evidence="2">Peptide synthetase</fullName>
    </submittedName>
</protein>
<reference evidence="2 3" key="1">
    <citation type="submission" date="2020-02" db="EMBL/GenBank/DDBJ databases">
        <authorList>
            <person name="Sun Q."/>
        </authorList>
    </citation>
    <scope>NUCLEOTIDE SEQUENCE [LARGE SCALE GENOMIC DNA]</scope>
    <source>
        <strain evidence="2 3">YIM 13062</strain>
    </source>
</reference>
<dbReference type="GO" id="GO:0008610">
    <property type="term" value="P:lipid biosynthetic process"/>
    <property type="evidence" value="ECO:0007669"/>
    <property type="project" value="UniProtKB-ARBA"/>
</dbReference>
<dbReference type="AlphaFoldDB" id="A0A846U4K4"/>
<keyword evidence="3" id="KW-1185">Reference proteome</keyword>
<sequence length="452" mass="49194">MYLTNITHATLPQGALATCTLAVEEAAAGSLLPISFDQRMHVGAGDRPGTWMAVSFELPGPATRQELGAAWLRLIRRHQTLRTVFRTPSDYHGDAQLTLHQIHEPLSVRWQEHPSTAEGTRATLKTVLDRACSPLGTPSHRLCVIHPEDTSQSPTVVLAADHSHVDAWSLPVLAHDFLEALVLVKSPASDDSVAQAASFAEHTRALAAAASAPQTIHQRWQEIVSAGHGTMPTFPLPLGQLQPTPAEAVTTRAVLDAQQLRDLEDHAQDVGHRPFTMVISSMTQACSELAGSPLRAVLPVHSRTEPRWQEAVGWFITNSVVESSNPDLAMCRAAVREALQLGSHALEPIMRPYGGMPVPPGMFMISYLDYRRLPAALPQSLNPQHISASAPTNGVQVWCVVTDSGLHIRARYPDTPRAQESVETWLAAVIGHLQKLAAGTPESRRIETLRMK</sequence>
<evidence type="ECO:0000259" key="1">
    <source>
        <dbReference type="Pfam" id="PF00668"/>
    </source>
</evidence>
<evidence type="ECO:0000313" key="2">
    <source>
        <dbReference type="EMBL" id="NKE08666.1"/>
    </source>
</evidence>
<dbReference type="EMBL" id="JAAVUN010000002">
    <property type="protein sequence ID" value="NKE08666.1"/>
    <property type="molecule type" value="Genomic_DNA"/>
</dbReference>
<dbReference type="GO" id="GO:0003824">
    <property type="term" value="F:catalytic activity"/>
    <property type="evidence" value="ECO:0007669"/>
    <property type="project" value="InterPro"/>
</dbReference>
<dbReference type="Gene3D" id="3.30.559.30">
    <property type="entry name" value="Nonribosomal peptide synthetase, condensation domain"/>
    <property type="match status" value="1"/>
</dbReference>
<dbReference type="RefSeq" id="WP_157980439.1">
    <property type="nucleotide sequence ID" value="NZ_JAAVUN010000002.1"/>
</dbReference>
<feature type="domain" description="Condensation" evidence="1">
    <location>
        <begin position="52"/>
        <end position="317"/>
    </location>
</feature>
<gene>
    <name evidence="2" type="ORF">GTW58_01620</name>
</gene>
<dbReference type="InterPro" id="IPR001242">
    <property type="entry name" value="Condensation_dom"/>
</dbReference>
<dbReference type="Pfam" id="PF00668">
    <property type="entry name" value="Condensation"/>
    <property type="match status" value="1"/>
</dbReference>
<proteinExistence type="predicted"/>
<name>A0A846U4K4_9MICC</name>
<dbReference type="SUPFAM" id="SSF52777">
    <property type="entry name" value="CoA-dependent acyltransferases"/>
    <property type="match status" value="2"/>
</dbReference>
<dbReference type="InterPro" id="IPR023213">
    <property type="entry name" value="CAT-like_dom_sf"/>
</dbReference>
<dbReference type="Proteomes" id="UP000521379">
    <property type="component" value="Unassembled WGS sequence"/>
</dbReference>
<organism evidence="2 3">
    <name type="scientific">Kocuria subflava</name>
    <dbReference type="NCBI Taxonomy" id="1736139"/>
    <lineage>
        <taxon>Bacteria</taxon>
        <taxon>Bacillati</taxon>
        <taxon>Actinomycetota</taxon>
        <taxon>Actinomycetes</taxon>
        <taxon>Micrococcales</taxon>
        <taxon>Micrococcaceae</taxon>
        <taxon>Kocuria</taxon>
    </lineage>
</organism>
<comment type="caution">
    <text evidence="2">The sequence shown here is derived from an EMBL/GenBank/DDBJ whole genome shotgun (WGS) entry which is preliminary data.</text>
</comment>